<gene>
    <name evidence="11" type="ORF">chiPu_0025496</name>
</gene>
<keyword evidence="8" id="KW-1279">T cell receptor</keyword>
<feature type="chain" id="PRO_5019406685" description="Ig-like domain-containing protein" evidence="9">
    <location>
        <begin position="18"/>
        <end position="122"/>
    </location>
</feature>
<evidence type="ECO:0000256" key="7">
    <source>
        <dbReference type="ARBA" id="ARBA00038651"/>
    </source>
</evidence>
<dbReference type="InterPro" id="IPR051896">
    <property type="entry name" value="TCR_alpha_variable"/>
</dbReference>
<keyword evidence="6" id="KW-0325">Glycoprotein</keyword>
<evidence type="ECO:0000256" key="2">
    <source>
        <dbReference type="ARBA" id="ARBA00022475"/>
    </source>
</evidence>
<dbReference type="InterPro" id="IPR007110">
    <property type="entry name" value="Ig-like_dom"/>
</dbReference>
<evidence type="ECO:0000256" key="9">
    <source>
        <dbReference type="SAM" id="SignalP"/>
    </source>
</evidence>
<protein>
    <recommendedName>
        <fullName evidence="10">Ig-like domain-containing protein</fullName>
    </recommendedName>
</protein>
<keyword evidence="8" id="KW-0391">Immunity</keyword>
<dbReference type="EMBL" id="BEZZ01059752">
    <property type="protein sequence ID" value="GCC41311.1"/>
    <property type="molecule type" value="Genomic_DNA"/>
</dbReference>
<keyword evidence="3 9" id="KW-0732">Signal</keyword>
<proteinExistence type="predicted"/>
<keyword evidence="5" id="KW-1015">Disulfide bond</keyword>
<dbReference type="OrthoDB" id="9631130at2759"/>
<evidence type="ECO:0000259" key="10">
    <source>
        <dbReference type="PROSITE" id="PS50835"/>
    </source>
</evidence>
<evidence type="ECO:0000256" key="1">
    <source>
        <dbReference type="ARBA" id="ARBA00004236"/>
    </source>
</evidence>
<accession>A0A401TFA6</accession>
<comment type="caution">
    <text evidence="11">The sequence shown here is derived from an EMBL/GenBank/DDBJ whole genome shotgun (WGS) entry which is preliminary data.</text>
</comment>
<dbReference type="OMA" id="CSYEVTN"/>
<evidence type="ECO:0000256" key="4">
    <source>
        <dbReference type="ARBA" id="ARBA00023136"/>
    </source>
</evidence>
<dbReference type="PROSITE" id="PS50835">
    <property type="entry name" value="IG_LIKE"/>
    <property type="match status" value="1"/>
</dbReference>
<dbReference type="InterPro" id="IPR013783">
    <property type="entry name" value="Ig-like_fold"/>
</dbReference>
<keyword evidence="8" id="KW-1064">Adaptive immunity</keyword>
<evidence type="ECO:0000256" key="6">
    <source>
        <dbReference type="ARBA" id="ARBA00023180"/>
    </source>
</evidence>
<evidence type="ECO:0000313" key="12">
    <source>
        <dbReference type="Proteomes" id="UP000287033"/>
    </source>
</evidence>
<dbReference type="AlphaFoldDB" id="A0A401TFA6"/>
<feature type="domain" description="Ig-like" evidence="10">
    <location>
        <begin position="40"/>
        <end position="122"/>
    </location>
</feature>
<dbReference type="CDD" id="cd00099">
    <property type="entry name" value="IgV"/>
    <property type="match status" value="1"/>
</dbReference>
<reference evidence="11 12" key="1">
    <citation type="journal article" date="2018" name="Nat. Ecol. Evol.">
        <title>Shark genomes provide insights into elasmobranch evolution and the origin of vertebrates.</title>
        <authorList>
            <person name="Hara Y"/>
            <person name="Yamaguchi K"/>
            <person name="Onimaru K"/>
            <person name="Kadota M"/>
            <person name="Koyanagi M"/>
            <person name="Keeley SD"/>
            <person name="Tatsumi K"/>
            <person name="Tanaka K"/>
            <person name="Motone F"/>
            <person name="Kageyama Y"/>
            <person name="Nozu R"/>
            <person name="Adachi N"/>
            <person name="Nishimura O"/>
            <person name="Nakagawa R"/>
            <person name="Tanegashima C"/>
            <person name="Kiyatake I"/>
            <person name="Matsumoto R"/>
            <person name="Murakumo K"/>
            <person name="Nishida K"/>
            <person name="Terakita A"/>
            <person name="Kuratani S"/>
            <person name="Sato K"/>
            <person name="Hyodo S Kuraku.S."/>
        </authorList>
    </citation>
    <scope>NUCLEOTIDE SEQUENCE [LARGE SCALE GENOMIC DNA]</scope>
</reference>
<dbReference type="GO" id="GO:0042101">
    <property type="term" value="C:T cell receptor complex"/>
    <property type="evidence" value="ECO:0007669"/>
    <property type="project" value="UniProtKB-KW"/>
</dbReference>
<comment type="subunit">
    <text evidence="7">Alpha-beta TR is a heterodimer composed of an alpha and beta chain; disulfide-linked. The alpha-beta TR is associated with the transmembrane signaling CD3 coreceptor proteins to form the TR-CD3 (TcR or TCR). The assembly of alpha-beta TR heterodimers with CD3 occurs in the endoplasmic reticulum where a single alpha-beta TR heterodimer associates with one CD3D-CD3E heterodimer, one CD3G-CD3E heterodimer and one CD247 homodimer forming a stable octameric structure. CD3D-CD3E and CD3G-CD3E heterodimers preferentially associate with TR alpha and TR beta chains, respectively. The association of the CD247 homodimer is the last step of TcR assembly in the endoplasmic reticulum and is required for transport to the cell surface.</text>
</comment>
<evidence type="ECO:0000256" key="3">
    <source>
        <dbReference type="ARBA" id="ARBA00022729"/>
    </source>
</evidence>
<dbReference type="PANTHER" id="PTHR19339:SF5">
    <property type="entry name" value="IG-LIKE DOMAIN-CONTAINING PROTEIN"/>
    <property type="match status" value="1"/>
</dbReference>
<dbReference type="Proteomes" id="UP000287033">
    <property type="component" value="Unassembled WGS sequence"/>
</dbReference>
<dbReference type="PANTHER" id="PTHR19339">
    <property type="entry name" value="T CELL RECEPTOR ALPHA VARIABLE 39"/>
    <property type="match status" value="1"/>
</dbReference>
<dbReference type="STRING" id="137246.A0A401TFA6"/>
<name>A0A401TFA6_CHIPU</name>
<feature type="signal peptide" evidence="9">
    <location>
        <begin position="1"/>
        <end position="17"/>
    </location>
</feature>
<keyword evidence="4" id="KW-0472">Membrane</keyword>
<evidence type="ECO:0000313" key="11">
    <source>
        <dbReference type="EMBL" id="GCC41311.1"/>
    </source>
</evidence>
<evidence type="ECO:0000256" key="5">
    <source>
        <dbReference type="ARBA" id="ARBA00023157"/>
    </source>
</evidence>
<dbReference type="InterPro" id="IPR013106">
    <property type="entry name" value="Ig_V-set"/>
</dbReference>
<keyword evidence="2" id="KW-1003">Cell membrane</keyword>
<sequence>MFRICRVLLMFSALTSTDVTGEGDVMQLPPWMVVSEVGIVSMNCSIATMLGAIHWYRQVPNQPPQYLVMSNRENDQPERITASISGDYKISILTVKDARLNDTAIYLCAMKSQCGKQMESAY</sequence>
<organism evidence="11 12">
    <name type="scientific">Chiloscyllium punctatum</name>
    <name type="common">Brownbanded bambooshark</name>
    <name type="synonym">Hemiscyllium punctatum</name>
    <dbReference type="NCBI Taxonomy" id="137246"/>
    <lineage>
        <taxon>Eukaryota</taxon>
        <taxon>Metazoa</taxon>
        <taxon>Chordata</taxon>
        <taxon>Craniata</taxon>
        <taxon>Vertebrata</taxon>
        <taxon>Chondrichthyes</taxon>
        <taxon>Elasmobranchii</taxon>
        <taxon>Galeomorphii</taxon>
        <taxon>Galeoidea</taxon>
        <taxon>Orectolobiformes</taxon>
        <taxon>Hemiscylliidae</taxon>
        <taxon>Chiloscyllium</taxon>
    </lineage>
</organism>
<keyword evidence="12" id="KW-1185">Reference proteome</keyword>
<dbReference type="InterPro" id="IPR036179">
    <property type="entry name" value="Ig-like_dom_sf"/>
</dbReference>
<dbReference type="SUPFAM" id="SSF48726">
    <property type="entry name" value="Immunoglobulin"/>
    <property type="match status" value="1"/>
</dbReference>
<dbReference type="Pfam" id="PF07686">
    <property type="entry name" value="V-set"/>
    <property type="match status" value="1"/>
</dbReference>
<comment type="subcellular location">
    <subcellularLocation>
        <location evidence="1">Cell membrane</location>
    </subcellularLocation>
</comment>
<dbReference type="Gene3D" id="2.60.40.10">
    <property type="entry name" value="Immunoglobulins"/>
    <property type="match status" value="1"/>
</dbReference>
<evidence type="ECO:0000256" key="8">
    <source>
        <dbReference type="ARBA" id="ARBA00043266"/>
    </source>
</evidence>